<dbReference type="PANTHER" id="PTHR30204">
    <property type="entry name" value="REDOX-CYCLING DRUG-SENSING TRANSCRIPTIONAL ACTIVATOR SOXR"/>
    <property type="match status" value="1"/>
</dbReference>
<keyword evidence="4" id="KW-0804">Transcription</keyword>
<evidence type="ECO:0000313" key="8">
    <source>
        <dbReference type="Proteomes" id="UP000317638"/>
    </source>
</evidence>
<dbReference type="PROSITE" id="PS50937">
    <property type="entry name" value="HTH_MERR_2"/>
    <property type="match status" value="1"/>
</dbReference>
<dbReference type="SMART" id="SM00422">
    <property type="entry name" value="HTH_MERR"/>
    <property type="match status" value="1"/>
</dbReference>
<dbReference type="GO" id="GO:0003700">
    <property type="term" value="F:DNA-binding transcription factor activity"/>
    <property type="evidence" value="ECO:0007669"/>
    <property type="project" value="InterPro"/>
</dbReference>
<evidence type="ECO:0000256" key="3">
    <source>
        <dbReference type="ARBA" id="ARBA00023125"/>
    </source>
</evidence>
<feature type="coiled-coil region" evidence="5">
    <location>
        <begin position="82"/>
        <end position="116"/>
    </location>
</feature>
<name>A0A553JWY9_9ACTN</name>
<gene>
    <name evidence="7" type="ORF">FOJ82_14130</name>
</gene>
<dbReference type="PRINTS" id="PR00040">
    <property type="entry name" value="HTHMERR"/>
</dbReference>
<evidence type="ECO:0000256" key="1">
    <source>
        <dbReference type="ARBA" id="ARBA00022491"/>
    </source>
</evidence>
<evidence type="ECO:0000313" key="7">
    <source>
        <dbReference type="EMBL" id="TRY16991.1"/>
    </source>
</evidence>
<comment type="caution">
    <text evidence="7">The sequence shown here is derived from an EMBL/GenBank/DDBJ whole genome shotgun (WGS) entry which is preliminary data.</text>
</comment>
<keyword evidence="3" id="KW-0238">DNA-binding</keyword>
<evidence type="ECO:0000256" key="2">
    <source>
        <dbReference type="ARBA" id="ARBA00023015"/>
    </source>
</evidence>
<protein>
    <submittedName>
        <fullName evidence="7">MerR family transcriptional regulator</fullName>
    </submittedName>
</protein>
<dbReference type="AlphaFoldDB" id="A0A553JWY9"/>
<dbReference type="SUPFAM" id="SSF46955">
    <property type="entry name" value="Putative DNA-binding domain"/>
    <property type="match status" value="1"/>
</dbReference>
<evidence type="ECO:0000256" key="4">
    <source>
        <dbReference type="ARBA" id="ARBA00023163"/>
    </source>
</evidence>
<keyword evidence="8" id="KW-1185">Reference proteome</keyword>
<accession>A0A553JWY9</accession>
<dbReference type="PANTHER" id="PTHR30204:SF69">
    <property type="entry name" value="MERR-FAMILY TRANSCRIPTIONAL REGULATOR"/>
    <property type="match status" value="1"/>
</dbReference>
<sequence>MKRLMIGDVARAAGVSVDTVRYYERESLIPPAERDSGGRRIYDESVLDAFVLINALRGAGFGISEVRRLTSLKQTPDVGERLRGVLANCDELEAGLDVAEQRIVAARAVVTQLRSEATAGLADAVAGCD</sequence>
<dbReference type="Gene3D" id="1.10.1660.10">
    <property type="match status" value="1"/>
</dbReference>
<dbReference type="GO" id="GO:0003677">
    <property type="term" value="F:DNA binding"/>
    <property type="evidence" value="ECO:0007669"/>
    <property type="project" value="UniProtKB-KW"/>
</dbReference>
<proteinExistence type="predicted"/>
<evidence type="ECO:0000259" key="6">
    <source>
        <dbReference type="PROSITE" id="PS50937"/>
    </source>
</evidence>
<keyword evidence="5" id="KW-0175">Coiled coil</keyword>
<reference evidence="7 8" key="1">
    <citation type="submission" date="2019-07" db="EMBL/GenBank/DDBJ databases">
        <authorList>
            <person name="Zhou L.-Y."/>
        </authorList>
    </citation>
    <scope>NUCLEOTIDE SEQUENCE [LARGE SCALE GENOMIC DNA]</scope>
    <source>
        <strain evidence="7 8">YIM 101269</strain>
    </source>
</reference>
<dbReference type="RefSeq" id="WP_143939134.1">
    <property type="nucleotide sequence ID" value="NZ_VKKG01000006.1"/>
</dbReference>
<feature type="domain" description="HTH merR-type" evidence="6">
    <location>
        <begin position="3"/>
        <end position="72"/>
    </location>
</feature>
<dbReference type="InterPro" id="IPR047057">
    <property type="entry name" value="MerR_fam"/>
</dbReference>
<keyword evidence="2" id="KW-0805">Transcription regulation</keyword>
<dbReference type="OrthoDB" id="5242095at2"/>
<keyword evidence="1" id="KW-0678">Repressor</keyword>
<organism evidence="7 8">
    <name type="scientific">Tessaracoccus rhinocerotis</name>
    <dbReference type="NCBI Taxonomy" id="1689449"/>
    <lineage>
        <taxon>Bacteria</taxon>
        <taxon>Bacillati</taxon>
        <taxon>Actinomycetota</taxon>
        <taxon>Actinomycetes</taxon>
        <taxon>Propionibacteriales</taxon>
        <taxon>Propionibacteriaceae</taxon>
        <taxon>Tessaracoccus</taxon>
    </lineage>
</organism>
<evidence type="ECO:0000256" key="5">
    <source>
        <dbReference type="SAM" id="Coils"/>
    </source>
</evidence>
<dbReference type="InterPro" id="IPR000551">
    <property type="entry name" value="MerR-type_HTH_dom"/>
</dbReference>
<dbReference type="Pfam" id="PF13411">
    <property type="entry name" value="MerR_1"/>
    <property type="match status" value="1"/>
</dbReference>
<dbReference type="InterPro" id="IPR009061">
    <property type="entry name" value="DNA-bd_dom_put_sf"/>
</dbReference>
<dbReference type="Proteomes" id="UP000317638">
    <property type="component" value="Unassembled WGS sequence"/>
</dbReference>
<dbReference type="EMBL" id="VKKG01000006">
    <property type="protein sequence ID" value="TRY16991.1"/>
    <property type="molecule type" value="Genomic_DNA"/>
</dbReference>